<evidence type="ECO:0000313" key="3">
    <source>
        <dbReference type="Proteomes" id="UP000650833"/>
    </source>
</evidence>
<evidence type="ECO:0000313" key="2">
    <source>
        <dbReference type="EMBL" id="KAG2194147.1"/>
    </source>
</evidence>
<organism evidence="2 3">
    <name type="scientific">Mucor plumbeus</name>
    <dbReference type="NCBI Taxonomy" id="97098"/>
    <lineage>
        <taxon>Eukaryota</taxon>
        <taxon>Fungi</taxon>
        <taxon>Fungi incertae sedis</taxon>
        <taxon>Mucoromycota</taxon>
        <taxon>Mucoromycotina</taxon>
        <taxon>Mucoromycetes</taxon>
        <taxon>Mucorales</taxon>
        <taxon>Mucorineae</taxon>
        <taxon>Mucoraceae</taxon>
        <taxon>Mucor</taxon>
    </lineage>
</organism>
<keyword evidence="3" id="KW-1185">Reference proteome</keyword>
<protein>
    <submittedName>
        <fullName evidence="2">Uncharacterized protein</fullName>
    </submittedName>
</protein>
<dbReference type="Proteomes" id="UP000650833">
    <property type="component" value="Unassembled WGS sequence"/>
</dbReference>
<feature type="compositionally biased region" description="Low complexity" evidence="1">
    <location>
        <begin position="91"/>
        <end position="102"/>
    </location>
</feature>
<accession>A0A8H7QK52</accession>
<name>A0A8H7QK52_9FUNG</name>
<dbReference type="EMBL" id="JAEPRC010000607">
    <property type="protein sequence ID" value="KAG2194147.1"/>
    <property type="molecule type" value="Genomic_DNA"/>
</dbReference>
<feature type="region of interest" description="Disordered" evidence="1">
    <location>
        <begin position="1"/>
        <end position="110"/>
    </location>
</feature>
<evidence type="ECO:0000256" key="1">
    <source>
        <dbReference type="SAM" id="MobiDB-lite"/>
    </source>
</evidence>
<sequence>MDIGNLPIFNGQNNKSTNNTPVNTSRSFDSKNTPTQAEEKSAWEQIGDYDQPASNTTNAIDDDEEEENHEQVQIPRKHVNSSKEKKESDDAASIASEAAVKATQQHNITK</sequence>
<dbReference type="OrthoDB" id="2286779at2759"/>
<reference evidence="2" key="1">
    <citation type="submission" date="2020-12" db="EMBL/GenBank/DDBJ databases">
        <title>Metabolic potential, ecology and presence of endohyphal bacteria is reflected in genomic diversity of Mucoromycotina.</title>
        <authorList>
            <person name="Muszewska A."/>
            <person name="Okrasinska A."/>
            <person name="Steczkiewicz K."/>
            <person name="Drgas O."/>
            <person name="Orlowska M."/>
            <person name="Perlinska-Lenart U."/>
            <person name="Aleksandrzak-Piekarczyk T."/>
            <person name="Szatraj K."/>
            <person name="Zielenkiewicz U."/>
            <person name="Pilsyk S."/>
            <person name="Malc E."/>
            <person name="Mieczkowski P."/>
            <person name="Kruszewska J.S."/>
            <person name="Biernat P."/>
            <person name="Pawlowska J."/>
        </authorList>
    </citation>
    <scope>NUCLEOTIDE SEQUENCE</scope>
    <source>
        <strain evidence="2">CBS 226.32</strain>
    </source>
</reference>
<feature type="compositionally biased region" description="Polar residues" evidence="1">
    <location>
        <begin position="10"/>
        <end position="36"/>
    </location>
</feature>
<gene>
    <name evidence="2" type="ORF">INT46_010401</name>
</gene>
<proteinExistence type="predicted"/>
<dbReference type="AlphaFoldDB" id="A0A8H7QK52"/>
<comment type="caution">
    <text evidence="2">The sequence shown here is derived from an EMBL/GenBank/DDBJ whole genome shotgun (WGS) entry which is preliminary data.</text>
</comment>